<dbReference type="InterPro" id="IPR015424">
    <property type="entry name" value="PyrdxlP-dep_Trfase"/>
</dbReference>
<reference evidence="11 12" key="1">
    <citation type="journal article" date="2017" name="Arch. Microbiol.">
        <title>Mariprofundus micogutta sp. nov., a novel iron-oxidizing zetaproteobacterium isolated from a deep-sea hydrothermal field at the Bayonnaise knoll of the Izu-Ogasawara arc, and a description of Mariprofundales ord. nov. and Zetaproteobacteria classis nov.</title>
        <authorList>
            <person name="Makita H."/>
            <person name="Tanaka E."/>
            <person name="Mitsunobu S."/>
            <person name="Miyazaki M."/>
            <person name="Nunoura T."/>
            <person name="Uematsu K."/>
            <person name="Takaki Y."/>
            <person name="Nishi S."/>
            <person name="Shimamura S."/>
            <person name="Takai K."/>
        </authorList>
    </citation>
    <scope>NUCLEOTIDE SEQUENCE [LARGE SCALE GENOMIC DNA]</scope>
    <source>
        <strain evidence="11 12">ET2</strain>
    </source>
</reference>
<evidence type="ECO:0000256" key="9">
    <source>
        <dbReference type="HAMAP-Rule" id="MF_01023"/>
    </source>
</evidence>
<evidence type="ECO:0000256" key="1">
    <source>
        <dbReference type="ARBA" id="ARBA00001933"/>
    </source>
</evidence>
<comment type="caution">
    <text evidence="11">The sequence shown here is derived from an EMBL/GenBank/DDBJ whole genome shotgun (WGS) entry which is preliminary data.</text>
</comment>
<proteinExistence type="inferred from homology"/>
<dbReference type="PROSITE" id="PS00599">
    <property type="entry name" value="AA_TRANSFER_CLASS_2"/>
    <property type="match status" value="1"/>
</dbReference>
<dbReference type="NCBIfam" id="TIGR01141">
    <property type="entry name" value="hisC"/>
    <property type="match status" value="1"/>
</dbReference>
<accession>A0A1L8CLI5</accession>
<dbReference type="Proteomes" id="UP000231632">
    <property type="component" value="Unassembled WGS sequence"/>
</dbReference>
<dbReference type="EMBL" id="BDFD01000004">
    <property type="protein sequence ID" value="GAV19764.1"/>
    <property type="molecule type" value="Genomic_DNA"/>
</dbReference>
<dbReference type="Gene3D" id="3.90.1150.10">
    <property type="entry name" value="Aspartate Aminotransferase, domain 1"/>
    <property type="match status" value="1"/>
</dbReference>
<evidence type="ECO:0000256" key="5">
    <source>
        <dbReference type="ARBA" id="ARBA00022576"/>
    </source>
</evidence>
<dbReference type="InterPro" id="IPR001917">
    <property type="entry name" value="Aminotrans_II_pyridoxalP_BS"/>
</dbReference>
<dbReference type="PANTHER" id="PTHR43643">
    <property type="entry name" value="HISTIDINOL-PHOSPHATE AMINOTRANSFERASE 2"/>
    <property type="match status" value="1"/>
</dbReference>
<keyword evidence="12" id="KW-1185">Reference proteome</keyword>
<dbReference type="InterPro" id="IPR015422">
    <property type="entry name" value="PyrdxlP-dep_Trfase_small"/>
</dbReference>
<dbReference type="Gene3D" id="3.40.640.10">
    <property type="entry name" value="Type I PLP-dependent aspartate aminotransferase-like (Major domain)"/>
    <property type="match status" value="1"/>
</dbReference>
<protein>
    <recommendedName>
        <fullName evidence="9">Histidinol-phosphate aminotransferase</fullName>
        <ecNumber evidence="9">2.6.1.9</ecNumber>
    </recommendedName>
    <alternativeName>
        <fullName evidence="9">Imidazole acetol-phosphate transaminase</fullName>
    </alternativeName>
</protein>
<dbReference type="EC" id="2.6.1.9" evidence="9"/>
<comment type="pathway">
    <text evidence="2 9">Amino-acid biosynthesis; L-histidine biosynthesis; L-histidine from 5-phospho-alpha-D-ribose 1-diphosphate: step 7/9.</text>
</comment>
<dbReference type="RefSeq" id="WP_072659095.1">
    <property type="nucleotide sequence ID" value="NZ_BDFD01000004.1"/>
</dbReference>
<evidence type="ECO:0000256" key="2">
    <source>
        <dbReference type="ARBA" id="ARBA00005011"/>
    </source>
</evidence>
<dbReference type="SUPFAM" id="SSF53383">
    <property type="entry name" value="PLP-dependent transferases"/>
    <property type="match status" value="1"/>
</dbReference>
<keyword evidence="9" id="KW-0028">Amino-acid biosynthesis</keyword>
<sequence>MSINWMARTVPQTAGLYPYVPGKPVETLLREKGLNRAIKLASNENPYGPSPRAVAAMQTAASEVHRYPDGDANGLKEKLADFHRVSRDQILLGNGSNEVLELMIRTFAGSDDEVVYARRGFIVYALATQAAGATGIAVPESDGLSHDLDAMLAAVNEKTKLVCIANPNNPTGTLHSNAALQSFLDQLPRNVVVIIDEAYYEFVADALGDSVHELNHPGLVISRTFSKAYGLAGVRIGYAIANAEIVALVNRFREPFNLNLLAQSAALAALDDRAWVMARVSETNAERERLESALEKMGLSGGRCFGNFVLLRHSKSGEILHRLEDHGIIPRPLAPYGMAEFLRISVGLPEENAEFLTQLETIMTSLSDQESSAS</sequence>
<dbReference type="GO" id="GO:0000105">
    <property type="term" value="P:L-histidine biosynthetic process"/>
    <property type="evidence" value="ECO:0007669"/>
    <property type="project" value="UniProtKB-UniRule"/>
</dbReference>
<evidence type="ECO:0000256" key="3">
    <source>
        <dbReference type="ARBA" id="ARBA00007970"/>
    </source>
</evidence>
<comment type="similarity">
    <text evidence="3 9">Belongs to the class-II pyridoxal-phosphate-dependent aminotransferase family. Histidinol-phosphate aminotransferase subfamily.</text>
</comment>
<comment type="subunit">
    <text evidence="4 9">Homodimer.</text>
</comment>
<dbReference type="OrthoDB" id="5288513at2"/>
<dbReference type="STRING" id="1921010.MMIC_P0721"/>
<dbReference type="InterPro" id="IPR050106">
    <property type="entry name" value="HistidinolP_aminotransfase"/>
</dbReference>
<keyword evidence="5 9" id="KW-0032">Aminotransferase</keyword>
<feature type="modified residue" description="N6-(pyridoxal phosphate)lysine" evidence="9">
    <location>
        <position position="227"/>
    </location>
</feature>
<comment type="catalytic activity">
    <reaction evidence="8 9">
        <text>L-histidinol phosphate + 2-oxoglutarate = 3-(imidazol-4-yl)-2-oxopropyl phosphate + L-glutamate</text>
        <dbReference type="Rhea" id="RHEA:23744"/>
        <dbReference type="ChEBI" id="CHEBI:16810"/>
        <dbReference type="ChEBI" id="CHEBI:29985"/>
        <dbReference type="ChEBI" id="CHEBI:57766"/>
        <dbReference type="ChEBI" id="CHEBI:57980"/>
        <dbReference type="EC" id="2.6.1.9"/>
    </reaction>
</comment>
<dbReference type="InterPro" id="IPR005861">
    <property type="entry name" value="HisP_aminotrans"/>
</dbReference>
<evidence type="ECO:0000259" key="10">
    <source>
        <dbReference type="Pfam" id="PF00155"/>
    </source>
</evidence>
<keyword evidence="6 9" id="KW-0808">Transferase</keyword>
<dbReference type="Pfam" id="PF00155">
    <property type="entry name" value="Aminotran_1_2"/>
    <property type="match status" value="1"/>
</dbReference>
<name>A0A1L8CLI5_9PROT</name>
<comment type="cofactor">
    <cofactor evidence="1 9">
        <name>pyridoxal 5'-phosphate</name>
        <dbReference type="ChEBI" id="CHEBI:597326"/>
    </cofactor>
</comment>
<evidence type="ECO:0000313" key="11">
    <source>
        <dbReference type="EMBL" id="GAV19764.1"/>
    </source>
</evidence>
<keyword evidence="9" id="KW-0368">Histidine biosynthesis</keyword>
<dbReference type="CDD" id="cd00609">
    <property type="entry name" value="AAT_like"/>
    <property type="match status" value="1"/>
</dbReference>
<dbReference type="GO" id="GO:0004400">
    <property type="term" value="F:histidinol-phosphate transaminase activity"/>
    <property type="evidence" value="ECO:0007669"/>
    <property type="project" value="UniProtKB-UniRule"/>
</dbReference>
<keyword evidence="7 9" id="KW-0663">Pyridoxal phosphate</keyword>
<evidence type="ECO:0000256" key="8">
    <source>
        <dbReference type="ARBA" id="ARBA00047481"/>
    </source>
</evidence>
<organism evidence="11 12">
    <name type="scientific">Mariprofundus micogutta</name>
    <dbReference type="NCBI Taxonomy" id="1921010"/>
    <lineage>
        <taxon>Bacteria</taxon>
        <taxon>Pseudomonadati</taxon>
        <taxon>Pseudomonadota</taxon>
        <taxon>Candidatius Mariprofundia</taxon>
        <taxon>Mariprofundales</taxon>
        <taxon>Mariprofundaceae</taxon>
        <taxon>Mariprofundus</taxon>
    </lineage>
</organism>
<dbReference type="PANTHER" id="PTHR43643:SF3">
    <property type="entry name" value="HISTIDINOL-PHOSPHATE AMINOTRANSFERASE"/>
    <property type="match status" value="1"/>
</dbReference>
<dbReference type="InterPro" id="IPR015421">
    <property type="entry name" value="PyrdxlP-dep_Trfase_major"/>
</dbReference>
<gene>
    <name evidence="9" type="primary">hisC</name>
    <name evidence="11" type="ORF">MMIC_P0721</name>
</gene>
<feature type="domain" description="Aminotransferase class I/classII large" evidence="10">
    <location>
        <begin position="38"/>
        <end position="354"/>
    </location>
</feature>
<evidence type="ECO:0000256" key="7">
    <source>
        <dbReference type="ARBA" id="ARBA00022898"/>
    </source>
</evidence>
<dbReference type="GO" id="GO:0030170">
    <property type="term" value="F:pyridoxal phosphate binding"/>
    <property type="evidence" value="ECO:0007669"/>
    <property type="project" value="InterPro"/>
</dbReference>
<dbReference type="InterPro" id="IPR004839">
    <property type="entry name" value="Aminotransferase_I/II_large"/>
</dbReference>
<evidence type="ECO:0000313" key="12">
    <source>
        <dbReference type="Proteomes" id="UP000231632"/>
    </source>
</evidence>
<dbReference type="UniPathway" id="UPA00031">
    <property type="reaction ID" value="UER00012"/>
</dbReference>
<dbReference type="HAMAP" id="MF_01023">
    <property type="entry name" value="HisC_aminotrans_2"/>
    <property type="match status" value="1"/>
</dbReference>
<evidence type="ECO:0000256" key="6">
    <source>
        <dbReference type="ARBA" id="ARBA00022679"/>
    </source>
</evidence>
<evidence type="ECO:0000256" key="4">
    <source>
        <dbReference type="ARBA" id="ARBA00011738"/>
    </source>
</evidence>
<dbReference type="AlphaFoldDB" id="A0A1L8CLI5"/>